<organism evidence="5 6">
    <name type="scientific">Phytophthora citrophthora</name>
    <dbReference type="NCBI Taxonomy" id="4793"/>
    <lineage>
        <taxon>Eukaryota</taxon>
        <taxon>Sar</taxon>
        <taxon>Stramenopiles</taxon>
        <taxon>Oomycota</taxon>
        <taxon>Peronosporomycetes</taxon>
        <taxon>Peronosporales</taxon>
        <taxon>Peronosporaceae</taxon>
        <taxon>Phytophthora</taxon>
    </lineage>
</organism>
<gene>
    <name evidence="5" type="ORF">P3T76_002129</name>
</gene>
<dbReference type="SUPFAM" id="SSF50129">
    <property type="entry name" value="GroES-like"/>
    <property type="match status" value="1"/>
</dbReference>
<dbReference type="AlphaFoldDB" id="A0AAD9GXI9"/>
<keyword evidence="6" id="KW-1185">Reference proteome</keyword>
<keyword evidence="2" id="KW-0862">Zinc</keyword>
<sequence>MPQIFDRVLPHPTVGEIRASTRGNFPPVFGVESGKGTRFFPNLKRDDWIDVLCPTTSVNPHPLKELGCPQAWIHKTLSEYVSLRRCLLPVVHDVMLRMVFGDLILGSRLCFLKTLSPTVQQCVRESCTATETVEHCFLSCPALEEMWRSLWVPWSEIFSVALDWRLLLFTKPSDLKLEWRQRHKTLLILWRRPSTQAVLGSFRRHCQFIYSHAEKIGVDEAVVVEVLRQLGFEPPTAEVLPPPEHRIWIPLVSTGPRTVHAYACFGKSETVQPWEYQSRPLGAEDVEIKILHCGICGPDLHMMDCGWKSTRNPCVVGHEIVGEVTLAGSDVKGLKVGDPTDNITNLSSIPSSPTL</sequence>
<dbReference type="PROSITE" id="PS00059">
    <property type="entry name" value="ADH_ZINC"/>
    <property type="match status" value="1"/>
</dbReference>
<evidence type="ECO:0000313" key="6">
    <source>
        <dbReference type="Proteomes" id="UP001259832"/>
    </source>
</evidence>
<proteinExistence type="predicted"/>
<feature type="domain" description="Alcohol dehydrogenase-like N-terminal" evidence="4">
    <location>
        <begin position="283"/>
        <end position="338"/>
    </location>
</feature>
<keyword evidence="1" id="KW-0479">Metal-binding</keyword>
<dbReference type="GO" id="GO:0008270">
    <property type="term" value="F:zinc ion binding"/>
    <property type="evidence" value="ECO:0007669"/>
    <property type="project" value="InterPro"/>
</dbReference>
<dbReference type="Proteomes" id="UP001259832">
    <property type="component" value="Unassembled WGS sequence"/>
</dbReference>
<evidence type="ECO:0000256" key="3">
    <source>
        <dbReference type="ARBA" id="ARBA00023002"/>
    </source>
</evidence>
<dbReference type="EMBL" id="JASMQC010000003">
    <property type="protein sequence ID" value="KAK1946577.1"/>
    <property type="molecule type" value="Genomic_DNA"/>
</dbReference>
<dbReference type="InterPro" id="IPR011032">
    <property type="entry name" value="GroES-like_sf"/>
</dbReference>
<name>A0AAD9GXI9_9STRA</name>
<comment type="caution">
    <text evidence="5">The sequence shown here is derived from an EMBL/GenBank/DDBJ whole genome shotgun (WGS) entry which is preliminary data.</text>
</comment>
<evidence type="ECO:0000256" key="1">
    <source>
        <dbReference type="ARBA" id="ARBA00022723"/>
    </source>
</evidence>
<evidence type="ECO:0000256" key="2">
    <source>
        <dbReference type="ARBA" id="ARBA00022833"/>
    </source>
</evidence>
<evidence type="ECO:0000259" key="4">
    <source>
        <dbReference type="Pfam" id="PF08240"/>
    </source>
</evidence>
<dbReference type="InterPro" id="IPR002328">
    <property type="entry name" value="ADH_Zn_CS"/>
</dbReference>
<dbReference type="PANTHER" id="PTHR42683">
    <property type="entry name" value="ALDEHYDE REDUCTASE"/>
    <property type="match status" value="1"/>
</dbReference>
<dbReference type="InterPro" id="IPR013154">
    <property type="entry name" value="ADH-like_N"/>
</dbReference>
<keyword evidence="3" id="KW-0560">Oxidoreductase</keyword>
<evidence type="ECO:0000313" key="5">
    <source>
        <dbReference type="EMBL" id="KAK1946577.1"/>
    </source>
</evidence>
<accession>A0AAD9GXI9</accession>
<reference evidence="5" key="1">
    <citation type="submission" date="2023-08" db="EMBL/GenBank/DDBJ databases">
        <title>Reference Genome Resource for the Citrus Pathogen Phytophthora citrophthora.</title>
        <authorList>
            <person name="Moller H."/>
            <person name="Coetzee B."/>
            <person name="Rose L.J."/>
            <person name="Van Niekerk J.M."/>
        </authorList>
    </citation>
    <scope>NUCLEOTIDE SEQUENCE</scope>
    <source>
        <strain evidence="5">STE-U-9442</strain>
    </source>
</reference>
<dbReference type="Gene3D" id="3.90.180.10">
    <property type="entry name" value="Medium-chain alcohol dehydrogenases, catalytic domain"/>
    <property type="match status" value="1"/>
</dbReference>
<dbReference type="Pfam" id="PF08240">
    <property type="entry name" value="ADH_N"/>
    <property type="match status" value="1"/>
</dbReference>
<dbReference type="GO" id="GO:0016616">
    <property type="term" value="F:oxidoreductase activity, acting on the CH-OH group of donors, NAD or NADP as acceptor"/>
    <property type="evidence" value="ECO:0007669"/>
    <property type="project" value="InterPro"/>
</dbReference>
<dbReference type="InterPro" id="IPR047109">
    <property type="entry name" value="CAD-like"/>
</dbReference>
<protein>
    <submittedName>
        <fullName evidence="5">Mannitol dehydrogenase</fullName>
    </submittedName>
</protein>